<name>A0ABS2BKS0_9NEIS</name>
<reference evidence="2 3" key="1">
    <citation type="submission" date="2021-01" db="EMBL/GenBank/DDBJ databases">
        <title>Draft Genome Sequence and Polyhydroxyalkanoate Biosynthetic Potential of Jeongeupia naejangsanensis Type Strain DSM 24253.</title>
        <authorList>
            <person name="Turrini P."/>
            <person name="Artuso I."/>
            <person name="Lugli G.A."/>
            <person name="Frangipani E."/>
            <person name="Ventura M."/>
            <person name="Visca P."/>
        </authorList>
    </citation>
    <scope>NUCLEOTIDE SEQUENCE [LARGE SCALE GENOMIC DNA]</scope>
    <source>
        <strain evidence="2 3">DSM 24253</strain>
    </source>
</reference>
<dbReference type="InterPro" id="IPR000014">
    <property type="entry name" value="PAS"/>
</dbReference>
<dbReference type="SMART" id="SM00091">
    <property type="entry name" value="PAS"/>
    <property type="match status" value="2"/>
</dbReference>
<gene>
    <name evidence="2" type="ORF">JMJ54_06205</name>
</gene>
<keyword evidence="3" id="KW-1185">Reference proteome</keyword>
<dbReference type="EMBL" id="JAESND010000002">
    <property type="protein sequence ID" value="MBM3115414.1"/>
    <property type="molecule type" value="Genomic_DNA"/>
</dbReference>
<organism evidence="2 3">
    <name type="scientific">Jeongeupia naejangsanensis</name>
    <dbReference type="NCBI Taxonomy" id="613195"/>
    <lineage>
        <taxon>Bacteria</taxon>
        <taxon>Pseudomonadati</taxon>
        <taxon>Pseudomonadota</taxon>
        <taxon>Betaproteobacteria</taxon>
        <taxon>Neisseriales</taxon>
        <taxon>Chitinibacteraceae</taxon>
        <taxon>Jeongeupia</taxon>
    </lineage>
</organism>
<accession>A0ABS2BKS0</accession>
<dbReference type="InterPro" id="IPR035965">
    <property type="entry name" value="PAS-like_dom_sf"/>
</dbReference>
<evidence type="ECO:0000259" key="1">
    <source>
        <dbReference type="SMART" id="SM00091"/>
    </source>
</evidence>
<dbReference type="SUPFAM" id="SSF55785">
    <property type="entry name" value="PYP-like sensor domain (PAS domain)"/>
    <property type="match status" value="2"/>
</dbReference>
<dbReference type="InterPro" id="IPR013656">
    <property type="entry name" value="PAS_4"/>
</dbReference>
<dbReference type="Proteomes" id="UP000809431">
    <property type="component" value="Unassembled WGS sequence"/>
</dbReference>
<dbReference type="Gene3D" id="3.30.450.20">
    <property type="entry name" value="PAS domain"/>
    <property type="match status" value="1"/>
</dbReference>
<feature type="domain" description="PAS" evidence="1">
    <location>
        <begin position="300"/>
        <end position="365"/>
    </location>
</feature>
<evidence type="ECO:0000313" key="2">
    <source>
        <dbReference type="EMBL" id="MBM3115414.1"/>
    </source>
</evidence>
<dbReference type="Pfam" id="PF08448">
    <property type="entry name" value="PAS_4"/>
    <property type="match status" value="1"/>
</dbReference>
<comment type="caution">
    <text evidence="2">The sequence shown here is derived from an EMBL/GenBank/DDBJ whole genome shotgun (WGS) entry which is preliminary data.</text>
</comment>
<dbReference type="Pfam" id="PF13188">
    <property type="entry name" value="PAS_8"/>
    <property type="match status" value="1"/>
</dbReference>
<evidence type="ECO:0000313" key="3">
    <source>
        <dbReference type="Proteomes" id="UP000809431"/>
    </source>
</evidence>
<proteinExistence type="predicted"/>
<sequence length="395" mass="42911">MRSLPSSVFVAAAAGVAVLLALSPILAPSSAGMLLLQLGIAACAAMLWFGTRRAAPATPAQDFADLPACLPDLVWQIDYANRSAMPLNTLKYDQHPMPAGGNNRISSLFPTRIARQYLESLIVVQSSNKPLHFEYKLGNDARSARAFEVRMMPRDAKSCVALIRDVSALKDAEEALFQQQLFLNQVIDVSPNLIYVRDRHGRFLLVNRATQTTLGHDLLVQSHMGTDDDALPFSTGDEEVLEHGQTIRVVDHWTLPSGRTHWFDITKQPLVRDGDVYILSMAIDISHVKAAEDALAVTDPLGSDIADALPCAFLLVCDGQIEFANLRACELLNTPPVALLGRPIDLIAGTSLLPEAGETQRRCHFTPVTSEGALVSDARTISSNARTVIVLKSAE</sequence>
<dbReference type="NCBIfam" id="TIGR00229">
    <property type="entry name" value="sensory_box"/>
    <property type="match status" value="1"/>
</dbReference>
<protein>
    <submittedName>
        <fullName evidence="2">PAS domain-containing protein</fullName>
    </submittedName>
</protein>
<feature type="domain" description="PAS" evidence="1">
    <location>
        <begin position="181"/>
        <end position="249"/>
    </location>
</feature>
<dbReference type="RefSeq" id="WP_203537082.1">
    <property type="nucleotide sequence ID" value="NZ_JAESND010000002.1"/>
</dbReference>